<evidence type="ECO:0000256" key="2">
    <source>
        <dbReference type="ARBA" id="ARBA00023015"/>
    </source>
</evidence>
<dbReference type="PROSITE" id="PS50937">
    <property type="entry name" value="HTH_MERR_2"/>
    <property type="match status" value="1"/>
</dbReference>
<feature type="domain" description="HTH merR-type" evidence="5">
    <location>
        <begin position="1"/>
        <end position="71"/>
    </location>
</feature>
<protein>
    <submittedName>
        <fullName evidence="6">MerR family transcriptional regulator</fullName>
    </submittedName>
</protein>
<dbReference type="PANTHER" id="PTHR30204">
    <property type="entry name" value="REDOX-CYCLING DRUG-SENSING TRANSCRIPTIONAL ACTIVATOR SOXR"/>
    <property type="match status" value="1"/>
</dbReference>
<evidence type="ECO:0000313" key="7">
    <source>
        <dbReference type="Proteomes" id="UP000564806"/>
    </source>
</evidence>
<keyword evidence="4" id="KW-0804">Transcription</keyword>
<reference evidence="6" key="1">
    <citation type="submission" date="2020-06" db="EMBL/GenBank/DDBJ databases">
        <title>Paenibacillus sp. nov., isolated from soil.</title>
        <authorList>
            <person name="Seo Y.L."/>
        </authorList>
    </citation>
    <scope>NUCLEOTIDE SEQUENCE [LARGE SCALE GENOMIC DNA]</scope>
    <source>
        <strain evidence="6">JW14</strain>
    </source>
</reference>
<dbReference type="PANTHER" id="PTHR30204:SF69">
    <property type="entry name" value="MERR-FAMILY TRANSCRIPTIONAL REGULATOR"/>
    <property type="match status" value="1"/>
</dbReference>
<keyword evidence="7" id="KW-1185">Reference proteome</keyword>
<dbReference type="Proteomes" id="UP000564806">
    <property type="component" value="Unassembled WGS sequence"/>
</dbReference>
<dbReference type="InterPro" id="IPR000551">
    <property type="entry name" value="MerR-type_HTH_dom"/>
</dbReference>
<accession>A0A850EHI0</accession>
<dbReference type="GO" id="GO:0003677">
    <property type="term" value="F:DNA binding"/>
    <property type="evidence" value="ECO:0007669"/>
    <property type="project" value="UniProtKB-KW"/>
</dbReference>
<evidence type="ECO:0000313" key="6">
    <source>
        <dbReference type="EMBL" id="NUU59836.1"/>
    </source>
</evidence>
<evidence type="ECO:0000256" key="1">
    <source>
        <dbReference type="ARBA" id="ARBA00022491"/>
    </source>
</evidence>
<dbReference type="SMART" id="SM00422">
    <property type="entry name" value="HTH_MERR"/>
    <property type="match status" value="1"/>
</dbReference>
<keyword evidence="1" id="KW-0678">Repressor</keyword>
<dbReference type="InterPro" id="IPR009061">
    <property type="entry name" value="DNA-bd_dom_put_sf"/>
</dbReference>
<proteinExistence type="predicted"/>
<evidence type="ECO:0000256" key="4">
    <source>
        <dbReference type="ARBA" id="ARBA00023163"/>
    </source>
</evidence>
<evidence type="ECO:0000259" key="5">
    <source>
        <dbReference type="PROSITE" id="PS50937"/>
    </source>
</evidence>
<dbReference type="EMBL" id="JABWCS010000193">
    <property type="protein sequence ID" value="NUU59836.1"/>
    <property type="molecule type" value="Genomic_DNA"/>
</dbReference>
<sequence>MGYSIKTISQKSGLSPYTLRYYEKEGVLPLVARDENGNRCFHDEDIDLISLICCLKDTGMPIAEIKQFVALSKEGGGTLPERRKLLMEHKQEIDRKIEFFQQFSKKIDHKIAYFSSLENETSSQPQQQAEEEAN</sequence>
<organism evidence="6 7">
    <name type="scientific">Paenibacillus agri</name>
    <dbReference type="NCBI Taxonomy" id="2744309"/>
    <lineage>
        <taxon>Bacteria</taxon>
        <taxon>Bacillati</taxon>
        <taxon>Bacillota</taxon>
        <taxon>Bacilli</taxon>
        <taxon>Bacillales</taxon>
        <taxon>Paenibacillaceae</taxon>
        <taxon>Paenibacillus</taxon>
    </lineage>
</organism>
<keyword evidence="2" id="KW-0805">Transcription regulation</keyword>
<dbReference type="Pfam" id="PF13411">
    <property type="entry name" value="MerR_1"/>
    <property type="match status" value="1"/>
</dbReference>
<dbReference type="GO" id="GO:0003700">
    <property type="term" value="F:DNA-binding transcription factor activity"/>
    <property type="evidence" value="ECO:0007669"/>
    <property type="project" value="InterPro"/>
</dbReference>
<name>A0A850EHI0_9BACL</name>
<dbReference type="InterPro" id="IPR047057">
    <property type="entry name" value="MerR_fam"/>
</dbReference>
<dbReference type="CDD" id="cd01109">
    <property type="entry name" value="HTH_YyaN"/>
    <property type="match status" value="1"/>
</dbReference>
<dbReference type="AlphaFoldDB" id="A0A850EHI0"/>
<dbReference type="Gene3D" id="1.10.1660.10">
    <property type="match status" value="1"/>
</dbReference>
<dbReference type="SUPFAM" id="SSF46955">
    <property type="entry name" value="Putative DNA-binding domain"/>
    <property type="match status" value="1"/>
</dbReference>
<gene>
    <name evidence="6" type="ORF">HPT30_05635</name>
</gene>
<comment type="caution">
    <text evidence="6">The sequence shown here is derived from an EMBL/GenBank/DDBJ whole genome shotgun (WGS) entry which is preliminary data.</text>
</comment>
<keyword evidence="3" id="KW-0238">DNA-binding</keyword>
<evidence type="ECO:0000256" key="3">
    <source>
        <dbReference type="ARBA" id="ARBA00023125"/>
    </source>
</evidence>